<dbReference type="EMBL" id="JANBPW010002804">
    <property type="protein sequence ID" value="KAJ1939570.1"/>
    <property type="molecule type" value="Genomic_DNA"/>
</dbReference>
<organism evidence="1 2">
    <name type="scientific">Linderina macrospora</name>
    <dbReference type="NCBI Taxonomy" id="4868"/>
    <lineage>
        <taxon>Eukaryota</taxon>
        <taxon>Fungi</taxon>
        <taxon>Fungi incertae sedis</taxon>
        <taxon>Zoopagomycota</taxon>
        <taxon>Kickxellomycotina</taxon>
        <taxon>Kickxellomycetes</taxon>
        <taxon>Kickxellales</taxon>
        <taxon>Kickxellaceae</taxon>
        <taxon>Linderina</taxon>
    </lineage>
</organism>
<evidence type="ECO:0000313" key="2">
    <source>
        <dbReference type="Proteomes" id="UP001150603"/>
    </source>
</evidence>
<evidence type="ECO:0000313" key="1">
    <source>
        <dbReference type="EMBL" id="KAJ1939570.1"/>
    </source>
</evidence>
<comment type="caution">
    <text evidence="1">The sequence shown here is derived from an EMBL/GenBank/DDBJ whole genome shotgun (WGS) entry which is preliminary data.</text>
</comment>
<name>A0ACC1J6J8_9FUNG</name>
<feature type="non-terminal residue" evidence="1">
    <location>
        <position position="236"/>
    </location>
</feature>
<protein>
    <submittedName>
        <fullName evidence="1">Uncharacterized protein</fullName>
    </submittedName>
</protein>
<dbReference type="Proteomes" id="UP001150603">
    <property type="component" value="Unassembled WGS sequence"/>
</dbReference>
<proteinExistence type="predicted"/>
<accession>A0ACC1J6J8</accession>
<reference evidence="1" key="1">
    <citation type="submission" date="2022-07" db="EMBL/GenBank/DDBJ databases">
        <title>Phylogenomic reconstructions and comparative analyses of Kickxellomycotina fungi.</title>
        <authorList>
            <person name="Reynolds N.K."/>
            <person name="Stajich J.E."/>
            <person name="Barry K."/>
            <person name="Grigoriev I.V."/>
            <person name="Crous P."/>
            <person name="Smith M.E."/>
        </authorList>
    </citation>
    <scope>NUCLEOTIDE SEQUENCE</scope>
    <source>
        <strain evidence="1">NRRL 5244</strain>
    </source>
</reference>
<keyword evidence="2" id="KW-1185">Reference proteome</keyword>
<sequence length="236" mass="27767">MKVVVPRNVDLDRIDECFSDTYSEFVHVDDVQLAIETELATGQPFIVLGMFDFTVYNAPGGPAKCNYQSRNYVTMIFSYTPYLAYWWWRLDERNGTLVYDELPLVYFVHEGSRGKLYENATDYNSVVVYFKERDIGMFAKITKAKYTCSTQTFIVYMDGMYECFETSNPSSMLQFSDRTKHKVIELIRKDASNIRTLRDSEEKHDERYRKRRRVVRFRLLDSAGQAIPDGGRFRLR</sequence>
<gene>
    <name evidence="1" type="ORF">FBU59_004076</name>
</gene>